<protein>
    <submittedName>
        <fullName evidence="2">Uncharacterized protein</fullName>
    </submittedName>
</protein>
<evidence type="ECO:0000256" key="1">
    <source>
        <dbReference type="SAM" id="MobiDB-lite"/>
    </source>
</evidence>
<organism evidence="2 3">
    <name type="scientific">Riccia fluitans</name>
    <dbReference type="NCBI Taxonomy" id="41844"/>
    <lineage>
        <taxon>Eukaryota</taxon>
        <taxon>Viridiplantae</taxon>
        <taxon>Streptophyta</taxon>
        <taxon>Embryophyta</taxon>
        <taxon>Marchantiophyta</taxon>
        <taxon>Marchantiopsida</taxon>
        <taxon>Marchantiidae</taxon>
        <taxon>Marchantiales</taxon>
        <taxon>Ricciaceae</taxon>
        <taxon>Riccia</taxon>
    </lineage>
</organism>
<dbReference type="AlphaFoldDB" id="A0ABD1Y0A2"/>
<keyword evidence="3" id="KW-1185">Reference proteome</keyword>
<reference evidence="2 3" key="1">
    <citation type="submission" date="2024-09" db="EMBL/GenBank/DDBJ databases">
        <title>Chromosome-scale assembly of Riccia fluitans.</title>
        <authorList>
            <person name="Paukszto L."/>
            <person name="Sawicki J."/>
            <person name="Karawczyk K."/>
            <person name="Piernik-Szablinska J."/>
            <person name="Szczecinska M."/>
            <person name="Mazdziarz M."/>
        </authorList>
    </citation>
    <scope>NUCLEOTIDE SEQUENCE [LARGE SCALE GENOMIC DNA]</scope>
    <source>
        <strain evidence="2">Rf_01</strain>
        <tissue evidence="2">Aerial parts of the thallus</tissue>
    </source>
</reference>
<proteinExistence type="predicted"/>
<evidence type="ECO:0000313" key="3">
    <source>
        <dbReference type="Proteomes" id="UP001605036"/>
    </source>
</evidence>
<gene>
    <name evidence="2" type="ORF">R1flu_000379</name>
</gene>
<accession>A0ABD1Y0A2</accession>
<dbReference type="EMBL" id="JBHFFA010000006">
    <property type="protein sequence ID" value="KAL2620174.1"/>
    <property type="molecule type" value="Genomic_DNA"/>
</dbReference>
<comment type="caution">
    <text evidence="2">The sequence shown here is derived from an EMBL/GenBank/DDBJ whole genome shotgun (WGS) entry which is preliminary data.</text>
</comment>
<dbReference type="Proteomes" id="UP001605036">
    <property type="component" value="Unassembled WGS sequence"/>
</dbReference>
<feature type="compositionally biased region" description="Basic and acidic residues" evidence="1">
    <location>
        <begin position="83"/>
        <end position="96"/>
    </location>
</feature>
<evidence type="ECO:0000313" key="2">
    <source>
        <dbReference type="EMBL" id="KAL2620174.1"/>
    </source>
</evidence>
<name>A0ABD1Y0A2_9MARC</name>
<sequence length="96" mass="10422">MQSSGMSVEGVCQNRRRITSPSDGQELTRLAIDRDGQRGDGSLPKGRRCANARLAKEGRGRANQRGRTNLPPSSKGVGAADAFPDKSRSSPRERRE</sequence>
<feature type="region of interest" description="Disordered" evidence="1">
    <location>
        <begin position="1"/>
        <end position="96"/>
    </location>
</feature>